<accession>Q6TFA0</accession>
<protein>
    <submittedName>
        <fullName evidence="1">Uncharacterized protein</fullName>
    </submittedName>
</protein>
<reference evidence="1" key="2">
    <citation type="submission" date="2003-09" db="EMBL/GenBank/DDBJ databases">
        <authorList>
            <person name="Lau Y.L."/>
            <person name="Leung K.Y."/>
        </authorList>
    </citation>
    <scope>NUCLEOTIDE SEQUENCE</scope>
    <source>
        <strain evidence="1">PPD134/91</strain>
    </source>
</reference>
<reference evidence="1" key="1">
    <citation type="journal article" date="2000" name="Microbiology">
        <title>Molecular analysis of genetic differences between virulent and avirulent strains of Aeromonas hydrophila isolated from diseased fish.</title>
        <authorList>
            <person name="Zhang Y.L."/>
            <person name="Ong C.T."/>
            <person name="Leung K.Y."/>
        </authorList>
    </citation>
    <scope>NUCLEOTIDE SEQUENCE</scope>
    <source>
        <strain evidence="1">PPD134/91</strain>
    </source>
</reference>
<organism evidence="1">
    <name type="scientific">Aeromonas hydrophila</name>
    <dbReference type="NCBI Taxonomy" id="644"/>
    <lineage>
        <taxon>Bacteria</taxon>
        <taxon>Pseudomonadati</taxon>
        <taxon>Pseudomonadota</taxon>
        <taxon>Gammaproteobacteria</taxon>
        <taxon>Aeromonadales</taxon>
        <taxon>Aeromonadaceae</taxon>
        <taxon>Aeromonas</taxon>
    </lineage>
</organism>
<dbReference type="EMBL" id="AY422739">
    <property type="protein sequence ID" value="AAR06890.1"/>
    <property type="molecule type" value="Genomic_DNA"/>
</dbReference>
<name>Q6TFA0_AERHY</name>
<proteinExistence type="predicted"/>
<sequence>MAIVAILALIITLNQLRSGRQESRRATAYTTYQEYLKNCVENPKLAYGNKNDIILDSIANAKYPWFISQMLFTFEQILETAMPDNQWKTAIQAQLERHAWYLEKSNTVKRKEWSSSLMALLNEAIDSGKLKIYQEVGTFSILRSHNDPQGNN</sequence>
<dbReference type="AlphaFoldDB" id="Q6TFA0"/>
<evidence type="ECO:0000313" key="1">
    <source>
        <dbReference type="EMBL" id="AAR06890.1"/>
    </source>
</evidence>